<feature type="region of interest" description="Disordered" evidence="1">
    <location>
        <begin position="1"/>
        <end position="58"/>
    </location>
</feature>
<dbReference type="Proteomes" id="UP001642464">
    <property type="component" value="Unassembled WGS sequence"/>
</dbReference>
<evidence type="ECO:0000313" key="3">
    <source>
        <dbReference type="Proteomes" id="UP001642464"/>
    </source>
</evidence>
<feature type="compositionally biased region" description="Basic residues" evidence="1">
    <location>
        <begin position="136"/>
        <end position="147"/>
    </location>
</feature>
<protein>
    <submittedName>
        <fullName evidence="2">Uncharacterized protein</fullName>
    </submittedName>
</protein>
<keyword evidence="3" id="KW-1185">Reference proteome</keyword>
<gene>
    <name evidence="2" type="ORF">SCF082_LOCUS26992</name>
</gene>
<reference evidence="2 3" key="1">
    <citation type="submission" date="2024-02" db="EMBL/GenBank/DDBJ databases">
        <authorList>
            <person name="Chen Y."/>
            <person name="Shah S."/>
            <person name="Dougan E. K."/>
            <person name="Thang M."/>
            <person name="Chan C."/>
        </authorList>
    </citation>
    <scope>NUCLEOTIDE SEQUENCE [LARGE SCALE GENOMIC DNA]</scope>
</reference>
<feature type="compositionally biased region" description="Basic and acidic residues" evidence="1">
    <location>
        <begin position="107"/>
        <end position="129"/>
    </location>
</feature>
<evidence type="ECO:0000313" key="2">
    <source>
        <dbReference type="EMBL" id="CAK9048469.1"/>
    </source>
</evidence>
<name>A0ABP0MCK4_9DINO</name>
<accession>A0ABP0MCK4</accession>
<feature type="region of interest" description="Disordered" evidence="1">
    <location>
        <begin position="93"/>
        <end position="154"/>
    </location>
</feature>
<proteinExistence type="predicted"/>
<comment type="caution">
    <text evidence="2">The sequence shown here is derived from an EMBL/GenBank/DDBJ whole genome shotgun (WGS) entry which is preliminary data.</text>
</comment>
<sequence length="710" mass="79462">MLIDSTCGEGDAGSFDLGITDSTSLTQGMPEDEGTDHDLEEVDDNASSKSKGCRRDDCERQSAFEAVDNVGEVMKNLLKTQAKCEMMVQRLEEEKTLLRPKPKRAAKKQEKGKPSRREAKASKSKRSADDADPGPSRKKLKKNKRGKEAKGPAAKAVAAAVANGVSEREACTLAKAFWEEVVNLPGADQVASAGFFQLASRLSETRLECELSSHFPKMGLAAGIPMSHVDVGLGAPHPILKISDFISTLDAHGKLDFLLMGNRSKDFNQFWTRWQQLQPTRPIFLNADDSKLDWSIPIAIHCDEGTGQKKRPLMIIQYQSILGRGTRKRQRNSEPGVNYLGVSIGTRNLYSVMVGRHKPLLALFAHLGEDLASAMNGGFNVRLDGIDRTIWLVPVAMKGDWPALTKVASMARHHGRDTPTKDDGAGICHLCLGGQRNQPWHDVRHTNMKKLRQGAPLPWKKTPSLLKPLRIPEELQAQFFRVDLFHTCHKGVMADIAANCIVNFYDFQVFVGDCSVDTLCELVYADLKEFCARQSLVCRVCLRSWFKGADTTTLLIYLETKVKDELPKIDDNDVSLYFAEAYSAISSANAFLSILYKANFWLTDDEAHIVLAHGRRCLKAFMTLAEWSYEWALTRWKLQPKYHMLGKILYEIATVRAAKARVPNPLAWGTQMDEDFVGRVAAMSRRVHARTLHERTISRYQMALKAQWSR</sequence>
<dbReference type="EMBL" id="CAXAMM010020724">
    <property type="protein sequence ID" value="CAK9048469.1"/>
    <property type="molecule type" value="Genomic_DNA"/>
</dbReference>
<feature type="compositionally biased region" description="Acidic residues" evidence="1">
    <location>
        <begin position="30"/>
        <end position="44"/>
    </location>
</feature>
<organism evidence="2 3">
    <name type="scientific">Durusdinium trenchii</name>
    <dbReference type="NCBI Taxonomy" id="1381693"/>
    <lineage>
        <taxon>Eukaryota</taxon>
        <taxon>Sar</taxon>
        <taxon>Alveolata</taxon>
        <taxon>Dinophyceae</taxon>
        <taxon>Suessiales</taxon>
        <taxon>Symbiodiniaceae</taxon>
        <taxon>Durusdinium</taxon>
    </lineage>
</organism>
<evidence type="ECO:0000256" key="1">
    <source>
        <dbReference type="SAM" id="MobiDB-lite"/>
    </source>
</evidence>